<comment type="caution">
    <text evidence="5">The sequence shown here is derived from an EMBL/GenBank/DDBJ whole genome shotgun (WGS) entry which is preliminary data.</text>
</comment>
<proteinExistence type="inferred from homology"/>
<dbReference type="InterPro" id="IPR018197">
    <property type="entry name" value="Glycerate_kinase_RE-like"/>
</dbReference>
<comment type="similarity">
    <text evidence="1 4">Belongs to the glycerate kinase type-1 family.</text>
</comment>
<dbReference type="RefSeq" id="WP_377824020.1">
    <property type="nucleotide sequence ID" value="NZ_JBHSWJ010000002.1"/>
</dbReference>
<evidence type="ECO:0000256" key="1">
    <source>
        <dbReference type="ARBA" id="ARBA00006284"/>
    </source>
</evidence>
<keyword evidence="2 4" id="KW-0808">Transferase</keyword>
<dbReference type="SUPFAM" id="SSF110738">
    <property type="entry name" value="Glycerate kinase I"/>
    <property type="match status" value="1"/>
</dbReference>
<evidence type="ECO:0000313" key="6">
    <source>
        <dbReference type="Proteomes" id="UP001596356"/>
    </source>
</evidence>
<reference evidence="6" key="1">
    <citation type="journal article" date="2019" name="Int. J. Syst. Evol. Microbiol.">
        <title>The Global Catalogue of Microorganisms (GCM) 10K type strain sequencing project: providing services to taxonomists for standard genome sequencing and annotation.</title>
        <authorList>
            <consortium name="The Broad Institute Genomics Platform"/>
            <consortium name="The Broad Institute Genome Sequencing Center for Infectious Disease"/>
            <person name="Wu L."/>
            <person name="Ma J."/>
        </authorList>
    </citation>
    <scope>NUCLEOTIDE SEQUENCE [LARGE SCALE GENOMIC DNA]</scope>
    <source>
        <strain evidence="6">NBRC 106593</strain>
    </source>
</reference>
<dbReference type="PANTHER" id="PTHR21599">
    <property type="entry name" value="GLYCERATE KINASE"/>
    <property type="match status" value="1"/>
</dbReference>
<evidence type="ECO:0000256" key="2">
    <source>
        <dbReference type="ARBA" id="ARBA00022679"/>
    </source>
</evidence>
<dbReference type="Proteomes" id="UP001596356">
    <property type="component" value="Unassembled WGS sequence"/>
</dbReference>
<protein>
    <submittedName>
        <fullName evidence="5">Glycerate kinase</fullName>
    </submittedName>
</protein>
<dbReference type="Gene3D" id="3.40.50.10350">
    <property type="entry name" value="Glycerate kinase, domain 1"/>
    <property type="match status" value="1"/>
</dbReference>
<keyword evidence="3 4" id="KW-0418">Kinase</keyword>
<gene>
    <name evidence="5" type="ORF">ACFQBT_15520</name>
</gene>
<dbReference type="PIRSF" id="PIRSF006078">
    <property type="entry name" value="GlxK"/>
    <property type="match status" value="1"/>
</dbReference>
<keyword evidence="6" id="KW-1185">Reference proteome</keyword>
<dbReference type="EMBL" id="JBHSWJ010000002">
    <property type="protein sequence ID" value="MFC6715141.1"/>
    <property type="molecule type" value="Genomic_DNA"/>
</dbReference>
<dbReference type="Pfam" id="PF02595">
    <property type="entry name" value="Gly_kinase"/>
    <property type="match status" value="1"/>
</dbReference>
<organism evidence="5 6">
    <name type="scientific">Branchiibius cervicis</name>
    <dbReference type="NCBI Taxonomy" id="908252"/>
    <lineage>
        <taxon>Bacteria</taxon>
        <taxon>Bacillati</taxon>
        <taxon>Actinomycetota</taxon>
        <taxon>Actinomycetes</taxon>
        <taxon>Micrococcales</taxon>
        <taxon>Dermacoccaceae</taxon>
        <taxon>Branchiibius</taxon>
    </lineage>
</organism>
<evidence type="ECO:0000256" key="4">
    <source>
        <dbReference type="PIRNR" id="PIRNR006078"/>
    </source>
</evidence>
<dbReference type="NCBIfam" id="TIGR00045">
    <property type="entry name" value="glycerate kinase"/>
    <property type="match status" value="1"/>
</dbReference>
<dbReference type="GO" id="GO:0016301">
    <property type="term" value="F:kinase activity"/>
    <property type="evidence" value="ECO:0007669"/>
    <property type="project" value="UniProtKB-KW"/>
</dbReference>
<sequence length="371" mass="36051">MRIVVAPDKFKGSLSASGVAAALADGLRSVLPTAQIVLLPVADGGDGTVAAAVAAGFTQHQVLVDGPVGDPVSAPFAVNGDRAVVELAAACGLSLLPGGALAPMEASTYGLGQVIDAALATGAREIVVGLGGSASTDGGAGMLAALGAGLLDASGTPIGRGGGALSAIASVSLESVRRRLDGASVVVASDVTNPLLGSDGAAAVFGPQKGASPSQVAALDAALGRWADVLAPVLGADFRDTPGAGAAGGAGFGALAGLSARLEPGIDLILSLLDFDAAVADADLVITGEGSLDEQSLAGKAPVGVSEAAARHGVPVIAVAGRLQLPLSRLGQAGIENAWALSDLEPDVARSIAEADRLLQEVGRRIAAHYA</sequence>
<evidence type="ECO:0000313" key="5">
    <source>
        <dbReference type="EMBL" id="MFC6715141.1"/>
    </source>
</evidence>
<dbReference type="PANTHER" id="PTHR21599:SF0">
    <property type="entry name" value="GLYCERATE KINASE"/>
    <property type="match status" value="1"/>
</dbReference>
<accession>A0ABW2AVU3</accession>
<dbReference type="InterPro" id="IPR018193">
    <property type="entry name" value="Glyc_kinase_flavodox-like_fold"/>
</dbReference>
<evidence type="ECO:0000256" key="3">
    <source>
        <dbReference type="ARBA" id="ARBA00022777"/>
    </source>
</evidence>
<name>A0ABW2AVU3_9MICO</name>
<dbReference type="Gene3D" id="3.90.1510.10">
    <property type="entry name" value="Glycerate kinase, domain 2"/>
    <property type="match status" value="1"/>
</dbReference>
<dbReference type="InterPro" id="IPR004381">
    <property type="entry name" value="Glycerate_kinase"/>
</dbReference>
<dbReference type="InterPro" id="IPR036129">
    <property type="entry name" value="Glycerate_kinase_sf"/>
</dbReference>